<dbReference type="PANTHER" id="PTHR30411:SF0">
    <property type="entry name" value="CYS-TRNA(PRO)_CYS-TRNA(CYS) DEACYLASE YBAK"/>
    <property type="match status" value="1"/>
</dbReference>
<dbReference type="CDD" id="cd00002">
    <property type="entry name" value="YbaK_deacylase"/>
    <property type="match status" value="1"/>
</dbReference>
<evidence type="ECO:0000256" key="4">
    <source>
        <dbReference type="PIRNR" id="PIRNR006181"/>
    </source>
</evidence>
<evidence type="ECO:0000256" key="2">
    <source>
        <dbReference type="ARBA" id="ARBA00022917"/>
    </source>
</evidence>
<dbReference type="PANTHER" id="PTHR30411">
    <property type="entry name" value="CYTOPLASMIC PROTEIN"/>
    <property type="match status" value="1"/>
</dbReference>
<organism evidence="6 7">
    <name type="scientific">Acidicapsa dinghuensis</name>
    <dbReference type="NCBI Taxonomy" id="2218256"/>
    <lineage>
        <taxon>Bacteria</taxon>
        <taxon>Pseudomonadati</taxon>
        <taxon>Acidobacteriota</taxon>
        <taxon>Terriglobia</taxon>
        <taxon>Terriglobales</taxon>
        <taxon>Acidobacteriaceae</taxon>
        <taxon>Acidicapsa</taxon>
    </lineage>
</organism>
<proteinExistence type="inferred from homology"/>
<dbReference type="NCBIfam" id="TIGR00011">
    <property type="entry name" value="YbaK_EbsC"/>
    <property type="match status" value="1"/>
</dbReference>
<evidence type="ECO:0000313" key="6">
    <source>
        <dbReference type="EMBL" id="MFC5865591.1"/>
    </source>
</evidence>
<feature type="domain" description="YbaK/aminoacyl-tRNA synthetase-associated" evidence="5">
    <location>
        <begin position="36"/>
        <end position="149"/>
    </location>
</feature>
<dbReference type="RefSeq" id="WP_263341674.1">
    <property type="nucleotide sequence ID" value="NZ_JAGSYH010000008.1"/>
</dbReference>
<name>A0ABW1EP01_9BACT</name>
<dbReference type="Gene3D" id="3.90.960.10">
    <property type="entry name" value="YbaK/aminoacyl-tRNA synthetase-associated domain"/>
    <property type="match status" value="1"/>
</dbReference>
<keyword evidence="2 4" id="KW-0648">Protein biosynthesis</keyword>
<keyword evidence="3 4" id="KW-0456">Lyase</keyword>
<sequence>MSSATHKTNGARFLDSLGISYSIREYEVDLEDLAATTVARKIGMPAEQVFKTLLTTDGSGNHFFAVVPGDAELDFKKLARAAGVRKAEMVSLKDVQPLTGYIRGGVTVFGAKKAFPVFADETIELFDIISVSAGQRGSQLLLSPADYLRAAEATIADLAKDIRPEERSKANAG</sequence>
<comment type="similarity">
    <text evidence="1 4">Belongs to the prolyl-tRNA editing family. YbaK/EbsC subfamily.</text>
</comment>
<evidence type="ECO:0000259" key="5">
    <source>
        <dbReference type="Pfam" id="PF04073"/>
    </source>
</evidence>
<keyword evidence="7" id="KW-1185">Reference proteome</keyword>
<dbReference type="SUPFAM" id="SSF55826">
    <property type="entry name" value="YbaK/ProRS associated domain"/>
    <property type="match status" value="1"/>
</dbReference>
<dbReference type="InterPro" id="IPR007214">
    <property type="entry name" value="YbaK/aa-tRNA-synth-assoc-dom"/>
</dbReference>
<protein>
    <recommendedName>
        <fullName evidence="4">Cys-tRNA(Pro)/Cys-tRNA(Cys) deacylase</fullName>
        <ecNumber evidence="4">4.2.-.-</ecNumber>
    </recommendedName>
</protein>
<evidence type="ECO:0000313" key="7">
    <source>
        <dbReference type="Proteomes" id="UP001596091"/>
    </source>
</evidence>
<dbReference type="Proteomes" id="UP001596091">
    <property type="component" value="Unassembled WGS sequence"/>
</dbReference>
<dbReference type="EMBL" id="JBHSPH010000020">
    <property type="protein sequence ID" value="MFC5865591.1"/>
    <property type="molecule type" value="Genomic_DNA"/>
</dbReference>
<comment type="caution">
    <text evidence="6">The sequence shown here is derived from an EMBL/GenBank/DDBJ whole genome shotgun (WGS) entry which is preliminary data.</text>
</comment>
<evidence type="ECO:0000256" key="1">
    <source>
        <dbReference type="ARBA" id="ARBA00009798"/>
    </source>
</evidence>
<gene>
    <name evidence="6" type="primary">ybaK</name>
    <name evidence="6" type="ORF">ACFPT7_25015</name>
</gene>
<dbReference type="InterPro" id="IPR004369">
    <property type="entry name" value="Prolyl-tRNA_editing_YbaK/EbsC"/>
</dbReference>
<evidence type="ECO:0000256" key="3">
    <source>
        <dbReference type="ARBA" id="ARBA00023239"/>
    </source>
</evidence>
<dbReference type="PIRSF" id="PIRSF006181">
    <property type="entry name" value="EbsC_YbaK"/>
    <property type="match status" value="1"/>
</dbReference>
<dbReference type="EC" id="4.2.-.-" evidence="4"/>
<dbReference type="InterPro" id="IPR036754">
    <property type="entry name" value="YbaK/aa-tRNA-synt-asso_dom_sf"/>
</dbReference>
<accession>A0ABW1EP01</accession>
<dbReference type="Pfam" id="PF04073">
    <property type="entry name" value="tRNA_edit"/>
    <property type="match status" value="1"/>
</dbReference>
<reference evidence="7" key="1">
    <citation type="journal article" date="2019" name="Int. J. Syst. Evol. Microbiol.">
        <title>The Global Catalogue of Microorganisms (GCM) 10K type strain sequencing project: providing services to taxonomists for standard genome sequencing and annotation.</title>
        <authorList>
            <consortium name="The Broad Institute Genomics Platform"/>
            <consortium name="The Broad Institute Genome Sequencing Center for Infectious Disease"/>
            <person name="Wu L."/>
            <person name="Ma J."/>
        </authorList>
    </citation>
    <scope>NUCLEOTIDE SEQUENCE [LARGE SCALE GENOMIC DNA]</scope>
    <source>
        <strain evidence="7">JCM 4087</strain>
    </source>
</reference>